<dbReference type="Gene3D" id="3.20.20.60">
    <property type="entry name" value="Phosphoenolpyruvate-binding domains"/>
    <property type="match status" value="1"/>
</dbReference>
<dbReference type="Pfam" id="PF13714">
    <property type="entry name" value="PEP_mutase"/>
    <property type="match status" value="1"/>
</dbReference>
<dbReference type="SUPFAM" id="SSF51621">
    <property type="entry name" value="Phosphoenolpyruvate/pyruvate domain"/>
    <property type="match status" value="1"/>
</dbReference>
<dbReference type="Gene3D" id="6.10.250.2750">
    <property type="match status" value="1"/>
</dbReference>
<dbReference type="GO" id="GO:0016829">
    <property type="term" value="F:lyase activity"/>
    <property type="evidence" value="ECO:0007669"/>
    <property type="project" value="UniProtKB-KW"/>
</dbReference>
<dbReference type="InterPro" id="IPR015813">
    <property type="entry name" value="Pyrv/PenolPyrv_kinase-like_dom"/>
</dbReference>
<dbReference type="OrthoDB" id="9785398at2"/>
<dbReference type="CDD" id="cd00377">
    <property type="entry name" value="ICL_PEPM"/>
    <property type="match status" value="1"/>
</dbReference>
<dbReference type="InterPro" id="IPR039556">
    <property type="entry name" value="ICL/PEPM"/>
</dbReference>
<reference evidence="1 2" key="1">
    <citation type="submission" date="2018-09" db="EMBL/GenBank/DDBJ databases">
        <authorList>
            <person name="Zhu H."/>
        </authorList>
    </citation>
    <scope>NUCLEOTIDE SEQUENCE [LARGE SCALE GENOMIC DNA]</scope>
    <source>
        <strain evidence="1 2">K1W22B-8</strain>
    </source>
</reference>
<dbReference type="PANTHER" id="PTHR42905:SF16">
    <property type="entry name" value="CARBOXYPHOSPHONOENOLPYRUVATE PHOSPHONOMUTASE-LIKE PROTEIN (AFU_ORTHOLOGUE AFUA_5G07230)"/>
    <property type="match status" value="1"/>
</dbReference>
<evidence type="ECO:0000313" key="1">
    <source>
        <dbReference type="EMBL" id="RJF89795.1"/>
    </source>
</evidence>
<accession>A0A418WIH0</accession>
<dbReference type="PANTHER" id="PTHR42905">
    <property type="entry name" value="PHOSPHOENOLPYRUVATE CARBOXYLASE"/>
    <property type="match status" value="1"/>
</dbReference>
<dbReference type="Proteomes" id="UP000284605">
    <property type="component" value="Unassembled WGS sequence"/>
</dbReference>
<organism evidence="1 2">
    <name type="scientific">Oleomonas cavernae</name>
    <dbReference type="NCBI Taxonomy" id="2320859"/>
    <lineage>
        <taxon>Bacteria</taxon>
        <taxon>Pseudomonadati</taxon>
        <taxon>Pseudomonadota</taxon>
        <taxon>Alphaproteobacteria</taxon>
        <taxon>Acetobacterales</taxon>
        <taxon>Acetobacteraceae</taxon>
        <taxon>Oleomonas</taxon>
    </lineage>
</organism>
<proteinExistence type="predicted"/>
<dbReference type="AlphaFoldDB" id="A0A418WIH0"/>
<gene>
    <name evidence="1" type="ORF">D3874_24830</name>
</gene>
<evidence type="ECO:0000313" key="2">
    <source>
        <dbReference type="Proteomes" id="UP000284605"/>
    </source>
</evidence>
<keyword evidence="2" id="KW-1185">Reference proteome</keyword>
<keyword evidence="1" id="KW-0456">Lyase</keyword>
<keyword evidence="1" id="KW-0670">Pyruvate</keyword>
<protein>
    <submittedName>
        <fullName evidence="1">Isocitrate lyase/phosphoenolpyruvate mutase family protein</fullName>
    </submittedName>
</protein>
<comment type="caution">
    <text evidence="1">The sequence shown here is derived from an EMBL/GenBank/DDBJ whole genome shotgun (WGS) entry which is preliminary data.</text>
</comment>
<sequence>MHAHRVVKPPVFLSYSDTRRGERAVTQLEKAVKFQALHARPGAFVIPNPWDAGSARILSALGFEALATTSAGLAFALGRRDGEGAISRDETLANAKLIAEATDLPVAADLENGFGDAPEAAAQTIRLAAGAGLVGGSIEDATGNADRPIYDFTRAVERVAAAVEAARALPFPFTFVARAENFLHGRPDLDDTIRRLQAFEAAGADALFAPGLPGIEAIRTVCAAVGKPVNVVMGLKGMTYSVADLAAAGVRRISLGSALARAALGGFVRAAQEISEHGTFGFADQALPFAQANDFMSHGSGDR</sequence>
<dbReference type="EMBL" id="QYUK01000011">
    <property type="protein sequence ID" value="RJF89795.1"/>
    <property type="molecule type" value="Genomic_DNA"/>
</dbReference>
<name>A0A418WIH0_9PROT</name>
<dbReference type="InterPro" id="IPR040442">
    <property type="entry name" value="Pyrv_kinase-like_dom_sf"/>
</dbReference>